<feature type="transmembrane region" description="Helical" evidence="6">
    <location>
        <begin position="106"/>
        <end position="130"/>
    </location>
</feature>
<dbReference type="OrthoDB" id="6400at2"/>
<dbReference type="PANTHER" id="PTHR34857:SF2">
    <property type="entry name" value="SLL0384 PROTEIN"/>
    <property type="match status" value="1"/>
</dbReference>
<keyword evidence="5 6" id="KW-0472">Membrane</keyword>
<organism evidence="7 8">
    <name type="scientific">Brevibacterium luteolum</name>
    <dbReference type="NCBI Taxonomy" id="199591"/>
    <lineage>
        <taxon>Bacteria</taxon>
        <taxon>Bacillati</taxon>
        <taxon>Actinomycetota</taxon>
        <taxon>Actinomycetes</taxon>
        <taxon>Micrococcales</taxon>
        <taxon>Brevibacteriaceae</taxon>
        <taxon>Brevibacterium</taxon>
    </lineage>
</organism>
<keyword evidence="3 6" id="KW-0812">Transmembrane</keyword>
<feature type="transmembrane region" description="Helical" evidence="6">
    <location>
        <begin position="142"/>
        <end position="164"/>
    </location>
</feature>
<comment type="subcellular location">
    <subcellularLocation>
        <location evidence="1">Membrane</location>
        <topology evidence="1">Multi-pass membrane protein</topology>
    </subcellularLocation>
</comment>
<reference evidence="7 8" key="1">
    <citation type="submission" date="2017-09" db="EMBL/GenBank/DDBJ databases">
        <title>Bacterial strain isolated from the female urinary microbiota.</title>
        <authorList>
            <person name="Thomas-White K."/>
            <person name="Kumar N."/>
            <person name="Forster S."/>
            <person name="Putonti C."/>
            <person name="Lawley T."/>
            <person name="Wolfe A.J."/>
        </authorList>
    </citation>
    <scope>NUCLEOTIDE SEQUENCE [LARGE SCALE GENOMIC DNA]</scope>
    <source>
        <strain evidence="7 8">UMB0680</strain>
    </source>
</reference>
<evidence type="ECO:0000256" key="5">
    <source>
        <dbReference type="ARBA" id="ARBA00023136"/>
    </source>
</evidence>
<dbReference type="EMBL" id="PNFZ01000002">
    <property type="protein sequence ID" value="PMB98658.1"/>
    <property type="molecule type" value="Genomic_DNA"/>
</dbReference>
<evidence type="ECO:0000256" key="2">
    <source>
        <dbReference type="ARBA" id="ARBA00022475"/>
    </source>
</evidence>
<evidence type="ECO:0000256" key="3">
    <source>
        <dbReference type="ARBA" id="ARBA00022692"/>
    </source>
</evidence>
<dbReference type="PANTHER" id="PTHR34857">
    <property type="entry name" value="SLL0384 PROTEIN"/>
    <property type="match status" value="1"/>
</dbReference>
<accession>A0A2N6PJ08</accession>
<dbReference type="AlphaFoldDB" id="A0A2N6PJ08"/>
<evidence type="ECO:0000256" key="1">
    <source>
        <dbReference type="ARBA" id="ARBA00004141"/>
    </source>
</evidence>
<dbReference type="Pfam" id="PF02361">
    <property type="entry name" value="CbiQ"/>
    <property type="match status" value="1"/>
</dbReference>
<dbReference type="InterPro" id="IPR051611">
    <property type="entry name" value="ECF_transporter_component"/>
</dbReference>
<gene>
    <name evidence="7" type="ORF">CJ198_04885</name>
</gene>
<dbReference type="RefSeq" id="WP_102161327.1">
    <property type="nucleotide sequence ID" value="NZ_PNFZ01000002.1"/>
</dbReference>
<feature type="transmembrane region" description="Helical" evidence="6">
    <location>
        <begin position="24"/>
        <end position="56"/>
    </location>
</feature>
<evidence type="ECO:0000313" key="8">
    <source>
        <dbReference type="Proteomes" id="UP000235703"/>
    </source>
</evidence>
<keyword evidence="8" id="KW-1185">Reference proteome</keyword>
<name>A0A2N6PJ08_9MICO</name>
<feature type="transmembrane region" description="Helical" evidence="6">
    <location>
        <begin position="237"/>
        <end position="262"/>
    </location>
</feature>
<sequence>MNADLLVPVVRETPLVRCNPVAKLAAGAVLAIAVVLSIDVVSAAVMLGLVILMLPLTGLDLAVLVKRLWFLPLAALMAGWGTALLSQKTGTVIVDAGPLLLTSDSLTMGAAVALRALALALPAVMLIATIDPTDLADSLIQHLRLPATFVLAALAAARLVTLFIAEWQTLTQARRARGVAGGNVFARISGFFQTSFALLVQAIRRGTRLAMAMEGRGFGAQNRTWARVSTFHPRDGALVAGAIIAAAVTIGAAVAAGTWNFIFTIGS</sequence>
<keyword evidence="2" id="KW-1003">Cell membrane</keyword>
<dbReference type="InterPro" id="IPR003339">
    <property type="entry name" value="ABC/ECF_trnsptr_transmembrane"/>
</dbReference>
<dbReference type="GO" id="GO:0005886">
    <property type="term" value="C:plasma membrane"/>
    <property type="evidence" value="ECO:0007669"/>
    <property type="project" value="UniProtKB-ARBA"/>
</dbReference>
<evidence type="ECO:0000256" key="4">
    <source>
        <dbReference type="ARBA" id="ARBA00022989"/>
    </source>
</evidence>
<proteinExistence type="predicted"/>
<comment type="caution">
    <text evidence="7">The sequence shown here is derived from an EMBL/GenBank/DDBJ whole genome shotgun (WGS) entry which is preliminary data.</text>
</comment>
<keyword evidence="4 6" id="KW-1133">Transmembrane helix</keyword>
<dbReference type="Proteomes" id="UP000235703">
    <property type="component" value="Unassembled WGS sequence"/>
</dbReference>
<evidence type="ECO:0000256" key="6">
    <source>
        <dbReference type="SAM" id="Phobius"/>
    </source>
</evidence>
<evidence type="ECO:0000313" key="7">
    <source>
        <dbReference type="EMBL" id="PMB98658.1"/>
    </source>
</evidence>
<dbReference type="CDD" id="cd16914">
    <property type="entry name" value="EcfT"/>
    <property type="match status" value="1"/>
</dbReference>
<protein>
    <submittedName>
        <fullName evidence="7">Cobalt transporter</fullName>
    </submittedName>
</protein>